<reference evidence="1 2" key="1">
    <citation type="journal article" date="2015" name="Genome Announc.">
        <title>Expanding the biotechnology potential of lactobacilli through comparative genomics of 213 strains and associated genera.</title>
        <authorList>
            <person name="Sun Z."/>
            <person name="Harris H.M."/>
            <person name="McCann A."/>
            <person name="Guo C."/>
            <person name="Argimon S."/>
            <person name="Zhang W."/>
            <person name="Yang X."/>
            <person name="Jeffery I.B."/>
            <person name="Cooney J.C."/>
            <person name="Kagawa T.F."/>
            <person name="Liu W."/>
            <person name="Song Y."/>
            <person name="Salvetti E."/>
            <person name="Wrobel A."/>
            <person name="Rasinkangas P."/>
            <person name="Parkhill J."/>
            <person name="Rea M.C."/>
            <person name="O'Sullivan O."/>
            <person name="Ritari J."/>
            <person name="Douillard F.P."/>
            <person name="Paul Ross R."/>
            <person name="Yang R."/>
            <person name="Briner A.E."/>
            <person name="Felis G.E."/>
            <person name="de Vos W.M."/>
            <person name="Barrangou R."/>
            <person name="Klaenhammer T.R."/>
            <person name="Caufield P.W."/>
            <person name="Cui Y."/>
            <person name="Zhang H."/>
            <person name="O'Toole P.W."/>
        </authorList>
    </citation>
    <scope>NUCLEOTIDE SEQUENCE [LARGE SCALE GENOMIC DNA]</scope>
    <source>
        <strain evidence="1 2">DSM 19682</strain>
    </source>
</reference>
<comment type="caution">
    <text evidence="1">The sequence shown here is derived from an EMBL/GenBank/DDBJ whole genome shotgun (WGS) entry which is preliminary data.</text>
</comment>
<keyword evidence="2" id="KW-1185">Reference proteome</keyword>
<gene>
    <name evidence="1" type="ORF">FD03_GL001660</name>
</gene>
<sequence length="89" mass="10566">MYLLTYLKFNVDQSALFQSKFIDTDKINYNSAIYQLREDLQSYLIISTFDNQTHMEDGRKYIQNKIDNGIRSDSKVPFGFFTKEYQVIS</sequence>
<proteinExistence type="predicted"/>
<dbReference type="AlphaFoldDB" id="A0A0R1K6N3"/>
<dbReference type="eggNOG" id="ENOG5030AKU">
    <property type="taxonomic scope" value="Bacteria"/>
</dbReference>
<evidence type="ECO:0000313" key="1">
    <source>
        <dbReference type="EMBL" id="KRK79294.1"/>
    </source>
</evidence>
<accession>A0A0R1K6N3</accession>
<dbReference type="PATRIC" id="fig|1423775.4.peg.1692"/>
<protein>
    <submittedName>
        <fullName evidence="1">Uncharacterized protein</fullName>
    </submittedName>
</protein>
<evidence type="ECO:0000313" key="2">
    <source>
        <dbReference type="Proteomes" id="UP000051248"/>
    </source>
</evidence>
<dbReference type="EMBL" id="AZDZ01000019">
    <property type="protein sequence ID" value="KRK79294.1"/>
    <property type="molecule type" value="Genomic_DNA"/>
</dbReference>
<name>A0A0R1K6N3_9LACO</name>
<dbReference type="Proteomes" id="UP000051248">
    <property type="component" value="Unassembled WGS sequence"/>
</dbReference>
<organism evidence="1 2">
    <name type="scientific">Companilactobacillus nodensis DSM 19682 = JCM 14932 = NBRC 107160</name>
    <dbReference type="NCBI Taxonomy" id="1423775"/>
    <lineage>
        <taxon>Bacteria</taxon>
        <taxon>Bacillati</taxon>
        <taxon>Bacillota</taxon>
        <taxon>Bacilli</taxon>
        <taxon>Lactobacillales</taxon>
        <taxon>Lactobacillaceae</taxon>
        <taxon>Companilactobacillus</taxon>
    </lineage>
</organism>